<dbReference type="AlphaFoldDB" id="A0A8J2NHF3"/>
<gene>
    <name evidence="1" type="ORF">AFUS01_LOCUS2091</name>
</gene>
<sequence>SEGLSNDISKRRLRKRITANSLWAAGVPRQEISESGQSSSSVDLGPQVISGEEQVINYPEKFCSGVASQLPENIFMYSGSQDLPRNQFQGVFAKEIIKLQQEVAYVSRIVTQGSTSIFTDKTELGLSLPLNETEVNFLKGIGGFGSFRLGNIKSHIDIFTSAVRKIPEDSNPSEAAVEKIIQLWLLGSGDRNGGRTQRSKKAQQ</sequence>
<protein>
    <submittedName>
        <fullName evidence="1">Uncharacterized protein</fullName>
    </submittedName>
</protein>
<feature type="non-terminal residue" evidence="1">
    <location>
        <position position="1"/>
    </location>
</feature>
<dbReference type="Proteomes" id="UP000708208">
    <property type="component" value="Unassembled WGS sequence"/>
</dbReference>
<evidence type="ECO:0000313" key="2">
    <source>
        <dbReference type="Proteomes" id="UP000708208"/>
    </source>
</evidence>
<proteinExistence type="predicted"/>
<reference evidence="1" key="1">
    <citation type="submission" date="2021-06" db="EMBL/GenBank/DDBJ databases">
        <authorList>
            <person name="Hodson N. C."/>
            <person name="Mongue J. A."/>
            <person name="Jaron S. K."/>
        </authorList>
    </citation>
    <scope>NUCLEOTIDE SEQUENCE</scope>
</reference>
<name>A0A8J2NHF3_9HEXA</name>
<comment type="caution">
    <text evidence="1">The sequence shown here is derived from an EMBL/GenBank/DDBJ whole genome shotgun (WGS) entry which is preliminary data.</text>
</comment>
<organism evidence="1 2">
    <name type="scientific">Allacma fusca</name>
    <dbReference type="NCBI Taxonomy" id="39272"/>
    <lineage>
        <taxon>Eukaryota</taxon>
        <taxon>Metazoa</taxon>
        <taxon>Ecdysozoa</taxon>
        <taxon>Arthropoda</taxon>
        <taxon>Hexapoda</taxon>
        <taxon>Collembola</taxon>
        <taxon>Symphypleona</taxon>
        <taxon>Sminthuridae</taxon>
        <taxon>Allacma</taxon>
    </lineage>
</organism>
<evidence type="ECO:0000313" key="1">
    <source>
        <dbReference type="EMBL" id="CAG7671810.1"/>
    </source>
</evidence>
<dbReference type="EMBL" id="CAJVCH010011825">
    <property type="protein sequence ID" value="CAG7671810.1"/>
    <property type="molecule type" value="Genomic_DNA"/>
</dbReference>
<keyword evidence="2" id="KW-1185">Reference proteome</keyword>
<accession>A0A8J2NHF3</accession>